<dbReference type="Proteomes" id="UP000565711">
    <property type="component" value="Unassembled WGS sequence"/>
</dbReference>
<organism evidence="1 2">
    <name type="scientific">Nocardia vermiculata</name>
    <dbReference type="NCBI Taxonomy" id="257274"/>
    <lineage>
        <taxon>Bacteria</taxon>
        <taxon>Bacillati</taxon>
        <taxon>Actinomycetota</taxon>
        <taxon>Actinomycetes</taxon>
        <taxon>Mycobacteriales</taxon>
        <taxon>Nocardiaceae</taxon>
        <taxon>Nocardia</taxon>
    </lineage>
</organism>
<comment type="caution">
    <text evidence="1">The sequence shown here is derived from an EMBL/GenBank/DDBJ whole genome shotgun (WGS) entry which is preliminary data.</text>
</comment>
<protein>
    <submittedName>
        <fullName evidence="1">Uncharacterized protein</fullName>
    </submittedName>
</protein>
<dbReference type="AlphaFoldDB" id="A0A846Y1G6"/>
<accession>A0A846Y1G6</accession>
<evidence type="ECO:0000313" key="2">
    <source>
        <dbReference type="Proteomes" id="UP000565711"/>
    </source>
</evidence>
<dbReference type="RefSeq" id="WP_157102832.1">
    <property type="nucleotide sequence ID" value="NZ_JAAXOP010000008.1"/>
</dbReference>
<proteinExistence type="predicted"/>
<evidence type="ECO:0000313" key="1">
    <source>
        <dbReference type="EMBL" id="NKY51754.1"/>
    </source>
</evidence>
<dbReference type="EMBL" id="JAAXOP010000008">
    <property type="protein sequence ID" value="NKY51754.1"/>
    <property type="molecule type" value="Genomic_DNA"/>
</dbReference>
<reference evidence="1 2" key="1">
    <citation type="submission" date="2020-04" db="EMBL/GenBank/DDBJ databases">
        <title>MicrobeNet Type strains.</title>
        <authorList>
            <person name="Nicholson A.C."/>
        </authorList>
    </citation>
    <scope>NUCLEOTIDE SEQUENCE [LARGE SCALE GENOMIC DNA]</scope>
    <source>
        <strain evidence="1 2">JCM 12354</strain>
    </source>
</reference>
<gene>
    <name evidence="1" type="ORF">HGA08_16165</name>
</gene>
<name>A0A846Y1G6_9NOCA</name>
<sequence>MSDHGVAAHCADRVRVSRKPPGAVSDHGVATHCADRVRVSRKFQEAE</sequence>
<keyword evidence="2" id="KW-1185">Reference proteome</keyword>